<name>A0A1J4P3L7_9ACTN</name>
<dbReference type="Pfam" id="PF00326">
    <property type="entry name" value="Peptidase_S9"/>
    <property type="match status" value="1"/>
</dbReference>
<evidence type="ECO:0000313" key="4">
    <source>
        <dbReference type="EMBL" id="OIJ69152.1"/>
    </source>
</evidence>
<proteinExistence type="predicted"/>
<feature type="domain" description="Peptidase S9 prolyl oligopeptidase catalytic" evidence="3">
    <location>
        <begin position="401"/>
        <end position="603"/>
    </location>
</feature>
<dbReference type="GO" id="GO:0006508">
    <property type="term" value="P:proteolysis"/>
    <property type="evidence" value="ECO:0007669"/>
    <property type="project" value="InterPro"/>
</dbReference>
<dbReference type="SUPFAM" id="SSF53474">
    <property type="entry name" value="alpha/beta-Hydrolases"/>
    <property type="match status" value="1"/>
</dbReference>
<dbReference type="Proteomes" id="UP000034196">
    <property type="component" value="Unassembled WGS sequence"/>
</dbReference>
<dbReference type="STRING" id="1428628.WN71_004255"/>
<dbReference type="InterPro" id="IPR001375">
    <property type="entry name" value="Peptidase_S9_cat"/>
</dbReference>
<comment type="caution">
    <text evidence="4">The sequence shown here is derived from an EMBL/GenBank/DDBJ whole genome shotgun (WGS) entry which is preliminary data.</text>
</comment>
<feature type="region of interest" description="Disordered" evidence="2">
    <location>
        <begin position="298"/>
        <end position="378"/>
    </location>
</feature>
<evidence type="ECO:0000256" key="2">
    <source>
        <dbReference type="SAM" id="MobiDB-lite"/>
    </source>
</evidence>
<organism evidence="4 5">
    <name type="scientific">Streptomyces mangrovisoli</name>
    <dbReference type="NCBI Taxonomy" id="1428628"/>
    <lineage>
        <taxon>Bacteria</taxon>
        <taxon>Bacillati</taxon>
        <taxon>Actinomycetota</taxon>
        <taxon>Actinomycetes</taxon>
        <taxon>Kitasatosporales</taxon>
        <taxon>Streptomycetaceae</taxon>
        <taxon>Streptomyces</taxon>
    </lineage>
</organism>
<feature type="region of interest" description="Disordered" evidence="2">
    <location>
        <begin position="603"/>
        <end position="626"/>
    </location>
</feature>
<dbReference type="InterPro" id="IPR029058">
    <property type="entry name" value="AB_hydrolase_fold"/>
</dbReference>
<dbReference type="PANTHER" id="PTHR42776:SF27">
    <property type="entry name" value="DIPEPTIDYL PEPTIDASE FAMILY MEMBER 6"/>
    <property type="match status" value="1"/>
</dbReference>
<evidence type="ECO:0000259" key="3">
    <source>
        <dbReference type="Pfam" id="PF00326"/>
    </source>
</evidence>
<dbReference type="AlphaFoldDB" id="A0A1J4P3L7"/>
<dbReference type="Gene3D" id="3.40.50.1820">
    <property type="entry name" value="alpha/beta hydrolase"/>
    <property type="match status" value="1"/>
</dbReference>
<dbReference type="EMBL" id="LAVA02000009">
    <property type="protein sequence ID" value="OIJ69152.1"/>
    <property type="molecule type" value="Genomic_DNA"/>
</dbReference>
<keyword evidence="5" id="KW-1185">Reference proteome</keyword>
<keyword evidence="1" id="KW-0378">Hydrolase</keyword>
<evidence type="ECO:0000256" key="1">
    <source>
        <dbReference type="ARBA" id="ARBA00022801"/>
    </source>
</evidence>
<dbReference type="InterPro" id="IPR011042">
    <property type="entry name" value="6-blade_b-propeller_TolB-like"/>
</dbReference>
<gene>
    <name evidence="4" type="ORF">WN71_004255</name>
</gene>
<protein>
    <submittedName>
        <fullName evidence="4">S9 family peptidase</fullName>
    </submittedName>
</protein>
<accession>A0A1J4P3L7</accession>
<dbReference type="SUPFAM" id="SSF82171">
    <property type="entry name" value="DPP6 N-terminal domain-like"/>
    <property type="match status" value="1"/>
</dbReference>
<dbReference type="Gene3D" id="2.120.10.30">
    <property type="entry name" value="TolB, C-terminal domain"/>
    <property type="match status" value="1"/>
</dbReference>
<sequence>MSRYQVFLGVLPDVCAHDATRMVFTADAGGRCEVFAWDAAARRARQVTDRPGGTLHCAVDAESYVWWFEEDSDGRGHWWYQHFEGGPRLPGLPGAPAGLPRGLAVTPHGTVAAAVADAHGTAVLLGRRGRAPREVLRTPGPRRLGGLAPTGDLLAVAAAPDDPAAVTLLGADGDVRARLPGPDGPSGRLWCASFAPRSGAPELLLVRDLGDRYAPATWTADRGLRTHAWCSFDTEITARWYPDGRGLLIRQERHGRSLLHRVDLAARTRTLLPTRPGTLLDAAPRPDGALHQLWTDTGHSPAPLTSGAVPLPPPGQTTTVPGRHTELWTPTPDGPVHTFLSLPEGDDNLPDREGGLPQGDDNLPDREGGLPQRDGPAPPPAIFLVHGGPADQDRDAYDGVVHSLVASGYAVVRVNYRGSTGYGPRWRDAFTAGVGHTQVQDLTIVRAELVRRGLVDADAIGLWGMSWGAYLVLLALGTRPGLWRAGVAVKPVADWAAAHRTTTPALRALDVRLFGGTPEEVPERYAASSPIGYAAHVRAPLLVVGARRDVKCPPEQIRSYLAALTEAGAPHEEMWLDTGHDGYDGADHVAVLRRALRFMSAHLPGPRRRTAATTRPPAPLGGSRPR</sequence>
<evidence type="ECO:0000313" key="5">
    <source>
        <dbReference type="Proteomes" id="UP000034196"/>
    </source>
</evidence>
<reference evidence="4" key="1">
    <citation type="submission" date="2016-10" db="EMBL/GenBank/DDBJ databases">
        <title>Genome sequence of Streptomyces mangrovisoli MUSC 149.</title>
        <authorList>
            <person name="Lee L.-H."/>
            <person name="Ser H.-L."/>
        </authorList>
    </citation>
    <scope>NUCLEOTIDE SEQUENCE [LARGE SCALE GENOMIC DNA]</scope>
    <source>
        <strain evidence="4">MUSC 149</strain>
    </source>
</reference>
<dbReference type="RefSeq" id="WP_046589988.1">
    <property type="nucleotide sequence ID" value="NZ_LAVA02000009.1"/>
</dbReference>
<dbReference type="PANTHER" id="PTHR42776">
    <property type="entry name" value="SERINE PEPTIDASE S9 FAMILY MEMBER"/>
    <property type="match status" value="1"/>
</dbReference>
<dbReference type="GO" id="GO:0004252">
    <property type="term" value="F:serine-type endopeptidase activity"/>
    <property type="evidence" value="ECO:0007669"/>
    <property type="project" value="TreeGrafter"/>
</dbReference>